<dbReference type="InterPro" id="IPR036286">
    <property type="entry name" value="LexA/Signal_pep-like_sf"/>
</dbReference>
<dbReference type="CDD" id="cd06462">
    <property type="entry name" value="Peptidase_S24_S26"/>
    <property type="match status" value="1"/>
</dbReference>
<proteinExistence type="predicted"/>
<feature type="signal peptide" evidence="1">
    <location>
        <begin position="1"/>
        <end position="23"/>
    </location>
</feature>
<dbReference type="Proteomes" id="UP000595691">
    <property type="component" value="Chromosome"/>
</dbReference>
<keyword evidence="1" id="KW-0732">Signal</keyword>
<dbReference type="Pfam" id="PF10502">
    <property type="entry name" value="Peptidase_S26"/>
    <property type="match status" value="1"/>
</dbReference>
<dbReference type="SUPFAM" id="SSF51306">
    <property type="entry name" value="LexA/Signal peptidase"/>
    <property type="match status" value="1"/>
</dbReference>
<evidence type="ECO:0000313" key="3">
    <source>
        <dbReference type="EMBL" id="QQZ08707.1"/>
    </source>
</evidence>
<feature type="chain" id="PRO_5047309729" description="Peptidase S26 domain-containing protein" evidence="1">
    <location>
        <begin position="24"/>
        <end position="198"/>
    </location>
</feature>
<dbReference type="PROSITE" id="PS51257">
    <property type="entry name" value="PROKAR_LIPOPROTEIN"/>
    <property type="match status" value="1"/>
</dbReference>
<feature type="domain" description="Peptidase S26" evidence="2">
    <location>
        <begin position="49"/>
        <end position="180"/>
    </location>
</feature>
<dbReference type="Gene3D" id="2.10.109.10">
    <property type="entry name" value="Umud Fragment, subunit A"/>
    <property type="match status" value="1"/>
</dbReference>
<gene>
    <name evidence="3" type="ORF">I5776_16965</name>
</gene>
<organism evidence="3 4">
    <name type="scientific">Heyndrickxia vini</name>
    <dbReference type="NCBI Taxonomy" id="1476025"/>
    <lineage>
        <taxon>Bacteria</taxon>
        <taxon>Bacillati</taxon>
        <taxon>Bacillota</taxon>
        <taxon>Bacilli</taxon>
        <taxon>Bacillales</taxon>
        <taxon>Bacillaceae</taxon>
        <taxon>Heyndrickxia</taxon>
    </lineage>
</organism>
<accession>A0ABX7E2Y8</accession>
<evidence type="ECO:0000313" key="4">
    <source>
        <dbReference type="Proteomes" id="UP000595691"/>
    </source>
</evidence>
<name>A0ABX7E2Y8_9BACI</name>
<sequence length="198" mass="22837">MKRLPLLITIAFLLAGCSYQSSAKTVSDSRTDLNIAIINNLEPNMLTFHHMSDSMDRGNHEYSDNVIVFDPTKKDFQRGAIVLFKDKSGEKRITRIVALPHEQVTIKEGQIFINDQKLDTFYGSVHRLGSKKEEYFKEMDKNNADYNKNVMTKFFEQDKSKIVLQENEFFTTGDDWLRSEQKVVKKSDIIGVVLGYKN</sequence>
<keyword evidence="4" id="KW-1185">Reference proteome</keyword>
<protein>
    <recommendedName>
        <fullName evidence="2">Peptidase S26 domain-containing protein</fullName>
    </recommendedName>
</protein>
<evidence type="ECO:0000259" key="2">
    <source>
        <dbReference type="Pfam" id="PF10502"/>
    </source>
</evidence>
<reference evidence="3 4" key="1">
    <citation type="submission" date="2020-11" db="EMBL/GenBank/DDBJ databases">
        <title>Taxonomic evaluation of the Bacillus sporothermodurans group of bacteria based on whole genome sequences.</title>
        <authorList>
            <person name="Fiedler G."/>
            <person name="Herbstmann A.-D."/>
            <person name="Doll E."/>
            <person name="Wenning M."/>
            <person name="Brinks E."/>
            <person name="Kabisch J."/>
            <person name="Breitenwieser F."/>
            <person name="Lappann M."/>
            <person name="Boehnlein C."/>
            <person name="Franz C."/>
        </authorList>
    </citation>
    <scope>NUCLEOTIDE SEQUENCE [LARGE SCALE GENOMIC DNA]</scope>
    <source>
        <strain evidence="3 4">JCM 19841</strain>
    </source>
</reference>
<dbReference type="EMBL" id="CP065425">
    <property type="protein sequence ID" value="QQZ08707.1"/>
    <property type="molecule type" value="Genomic_DNA"/>
</dbReference>
<evidence type="ECO:0000256" key="1">
    <source>
        <dbReference type="SAM" id="SignalP"/>
    </source>
</evidence>
<dbReference type="InterPro" id="IPR019533">
    <property type="entry name" value="Peptidase_S26"/>
</dbReference>
<dbReference type="RefSeq" id="WP_202777516.1">
    <property type="nucleotide sequence ID" value="NZ_CP065425.1"/>
</dbReference>